<evidence type="ECO:0000256" key="1">
    <source>
        <dbReference type="SAM" id="MobiDB-lite"/>
    </source>
</evidence>
<feature type="region of interest" description="Disordered" evidence="1">
    <location>
        <begin position="99"/>
        <end position="158"/>
    </location>
</feature>
<organism evidence="2 3">
    <name type="scientific">Prunus armeniaca</name>
    <name type="common">Apricot</name>
    <name type="synonym">Armeniaca vulgaris</name>
    <dbReference type="NCBI Taxonomy" id="36596"/>
    <lineage>
        <taxon>Eukaryota</taxon>
        <taxon>Viridiplantae</taxon>
        <taxon>Streptophyta</taxon>
        <taxon>Embryophyta</taxon>
        <taxon>Tracheophyta</taxon>
        <taxon>Spermatophyta</taxon>
        <taxon>Magnoliopsida</taxon>
        <taxon>eudicotyledons</taxon>
        <taxon>Gunneridae</taxon>
        <taxon>Pentapetalae</taxon>
        <taxon>rosids</taxon>
        <taxon>fabids</taxon>
        <taxon>Rosales</taxon>
        <taxon>Rosaceae</taxon>
        <taxon>Amygdaloideae</taxon>
        <taxon>Amygdaleae</taxon>
        <taxon>Prunus</taxon>
    </lineage>
</organism>
<keyword evidence="3" id="KW-1185">Reference proteome</keyword>
<gene>
    <name evidence="2" type="ORF">ORAREDHAP_LOCUS24386</name>
</gene>
<feature type="compositionally biased region" description="Polar residues" evidence="1">
    <location>
        <begin position="186"/>
        <end position="196"/>
    </location>
</feature>
<accession>A0A6J5X1R8</accession>
<feature type="region of interest" description="Disordered" evidence="1">
    <location>
        <begin position="220"/>
        <end position="244"/>
    </location>
</feature>
<name>A0A6J5X1R8_PRUAR</name>
<sequence>MVSHQQGADRQIIVSLWHPAANFYQDTNALLQALCKRKTRGARMSPCRKHQNFQGAPRFSFQLPLRKQQGAMQQKRLKILQLCRSKPACQAFTLCQRPKPKLPSRRTRPALRGSDTENQRKPPLPNKESEGLTPNLPRGDKYQIYISPAPNQPKTPKRTFASCRRELTVQSAFETLSPTKRKGSTESRTNYKNQNPHPRATEPRGPDLWLYLSINEGSASGSKLNPFSPWPNQDPARGSHKPPS</sequence>
<dbReference type="AlphaFoldDB" id="A0A6J5X1R8"/>
<feature type="region of interest" description="Disordered" evidence="1">
    <location>
        <begin position="171"/>
        <end position="208"/>
    </location>
</feature>
<proteinExistence type="predicted"/>
<feature type="compositionally biased region" description="Basic residues" evidence="1">
    <location>
        <begin position="99"/>
        <end position="109"/>
    </location>
</feature>
<evidence type="ECO:0000313" key="3">
    <source>
        <dbReference type="Proteomes" id="UP000507245"/>
    </source>
</evidence>
<protein>
    <submittedName>
        <fullName evidence="2">Uncharacterized protein</fullName>
    </submittedName>
</protein>
<dbReference type="EMBL" id="CAEKKB010000004">
    <property type="protein sequence ID" value="CAB4306237.1"/>
    <property type="molecule type" value="Genomic_DNA"/>
</dbReference>
<reference evidence="3" key="1">
    <citation type="journal article" date="2020" name="Genome Biol.">
        <title>Gamete binning: chromosome-level and haplotype-resolved genome assembly enabled by high-throughput single-cell sequencing of gamete genomes.</title>
        <authorList>
            <person name="Campoy J.A."/>
            <person name="Sun H."/>
            <person name="Goel M."/>
            <person name="Jiao W.-B."/>
            <person name="Folz-Donahue K."/>
            <person name="Wang N."/>
            <person name="Rubio M."/>
            <person name="Liu C."/>
            <person name="Kukat C."/>
            <person name="Ruiz D."/>
            <person name="Huettel B."/>
            <person name="Schneeberger K."/>
        </authorList>
    </citation>
    <scope>NUCLEOTIDE SEQUENCE [LARGE SCALE GENOMIC DNA]</scope>
    <source>
        <strain evidence="3">cv. Rojo Pasion</strain>
    </source>
</reference>
<evidence type="ECO:0000313" key="2">
    <source>
        <dbReference type="EMBL" id="CAB4306237.1"/>
    </source>
</evidence>
<dbReference type="Proteomes" id="UP000507245">
    <property type="component" value="Unassembled WGS sequence"/>
</dbReference>